<comment type="caution">
    <text evidence="2">The sequence shown here is derived from an EMBL/GenBank/DDBJ whole genome shotgun (WGS) entry which is preliminary data.</text>
</comment>
<name>A0A396JP36_MEDTR</name>
<evidence type="ECO:0000256" key="1">
    <source>
        <dbReference type="SAM" id="Phobius"/>
    </source>
</evidence>
<sequence>MSGLHDDITILFSACGSSSPSPLFARFFRRGPWISSSPVAFLTWLDLFWLLLLTVVGLIRLLVVKREEVATMYKAGFAFSVLCWAQDCLFWCFVLVLGHGCSYSDD</sequence>
<keyword evidence="1" id="KW-1133">Transmembrane helix</keyword>
<proteinExistence type="predicted"/>
<feature type="transmembrane region" description="Helical" evidence="1">
    <location>
        <begin position="41"/>
        <end position="63"/>
    </location>
</feature>
<feature type="transmembrane region" description="Helical" evidence="1">
    <location>
        <begin position="75"/>
        <end position="97"/>
    </location>
</feature>
<dbReference type="AlphaFoldDB" id="A0A396JP36"/>
<dbReference type="EMBL" id="PSQE01000001">
    <property type="protein sequence ID" value="RHN79162.1"/>
    <property type="molecule type" value="Genomic_DNA"/>
</dbReference>
<accession>A0A396JP36</accession>
<keyword evidence="1" id="KW-0472">Membrane</keyword>
<gene>
    <name evidence="2" type="ORF">MtrunA17_Chr1g0174061</name>
</gene>
<evidence type="ECO:0008006" key="3">
    <source>
        <dbReference type="Google" id="ProtNLM"/>
    </source>
</evidence>
<protein>
    <recommendedName>
        <fullName evidence="3">Transmembrane protein</fullName>
    </recommendedName>
</protein>
<evidence type="ECO:0000313" key="2">
    <source>
        <dbReference type="EMBL" id="RHN79162.1"/>
    </source>
</evidence>
<organism evidence="2">
    <name type="scientific">Medicago truncatula</name>
    <name type="common">Barrel medic</name>
    <name type="synonym">Medicago tribuloides</name>
    <dbReference type="NCBI Taxonomy" id="3880"/>
    <lineage>
        <taxon>Eukaryota</taxon>
        <taxon>Viridiplantae</taxon>
        <taxon>Streptophyta</taxon>
        <taxon>Embryophyta</taxon>
        <taxon>Tracheophyta</taxon>
        <taxon>Spermatophyta</taxon>
        <taxon>Magnoliopsida</taxon>
        <taxon>eudicotyledons</taxon>
        <taxon>Gunneridae</taxon>
        <taxon>Pentapetalae</taxon>
        <taxon>rosids</taxon>
        <taxon>fabids</taxon>
        <taxon>Fabales</taxon>
        <taxon>Fabaceae</taxon>
        <taxon>Papilionoideae</taxon>
        <taxon>50 kb inversion clade</taxon>
        <taxon>NPAAA clade</taxon>
        <taxon>Hologalegina</taxon>
        <taxon>IRL clade</taxon>
        <taxon>Trifolieae</taxon>
        <taxon>Medicago</taxon>
    </lineage>
</organism>
<dbReference type="Proteomes" id="UP000265566">
    <property type="component" value="Chromosome 1"/>
</dbReference>
<dbReference type="Gramene" id="rna2889">
    <property type="protein sequence ID" value="RHN79162.1"/>
    <property type="gene ID" value="gene2889"/>
</dbReference>
<keyword evidence="1" id="KW-0812">Transmembrane</keyword>
<reference evidence="2" key="1">
    <citation type="journal article" date="2018" name="Nat. Plants">
        <title>Whole-genome landscape of Medicago truncatula symbiotic genes.</title>
        <authorList>
            <person name="Pecrix Y."/>
            <person name="Gamas P."/>
            <person name="Carrere S."/>
        </authorList>
    </citation>
    <scope>NUCLEOTIDE SEQUENCE</scope>
    <source>
        <tissue evidence="2">Leaves</tissue>
    </source>
</reference>